<gene>
    <name evidence="1" type="ORF">S03H2_33632</name>
</gene>
<organism evidence="1">
    <name type="scientific">marine sediment metagenome</name>
    <dbReference type="NCBI Taxonomy" id="412755"/>
    <lineage>
        <taxon>unclassified sequences</taxon>
        <taxon>metagenomes</taxon>
        <taxon>ecological metagenomes</taxon>
    </lineage>
</organism>
<reference evidence="1" key="1">
    <citation type="journal article" date="2014" name="Front. Microbiol.">
        <title>High frequency of phylogenetically diverse reductive dehalogenase-homologous genes in deep subseafloor sedimentary metagenomes.</title>
        <authorList>
            <person name="Kawai M."/>
            <person name="Futagami T."/>
            <person name="Toyoda A."/>
            <person name="Takaki Y."/>
            <person name="Nishi S."/>
            <person name="Hori S."/>
            <person name="Arai W."/>
            <person name="Tsubouchi T."/>
            <person name="Morono Y."/>
            <person name="Uchiyama I."/>
            <person name="Ito T."/>
            <person name="Fujiyama A."/>
            <person name="Inagaki F."/>
            <person name="Takami H."/>
        </authorList>
    </citation>
    <scope>NUCLEOTIDE SEQUENCE</scope>
    <source>
        <strain evidence="1">Expedition CK06-06</strain>
    </source>
</reference>
<evidence type="ECO:0000313" key="1">
    <source>
        <dbReference type="EMBL" id="GAH49529.1"/>
    </source>
</evidence>
<proteinExistence type="predicted"/>
<name>X1H6R7_9ZZZZ</name>
<dbReference type="EMBL" id="BARU01020483">
    <property type="protein sequence ID" value="GAH49529.1"/>
    <property type="molecule type" value="Genomic_DNA"/>
</dbReference>
<feature type="non-terminal residue" evidence="1">
    <location>
        <position position="1"/>
    </location>
</feature>
<dbReference type="AlphaFoldDB" id="X1H6R7"/>
<accession>X1H6R7</accession>
<protein>
    <submittedName>
        <fullName evidence="1">Uncharacterized protein</fullName>
    </submittedName>
</protein>
<comment type="caution">
    <text evidence="1">The sequence shown here is derived from an EMBL/GenBank/DDBJ whole genome shotgun (WGS) entry which is preliminary data.</text>
</comment>
<sequence length="131" mass="15513">QAEAMAVFAISQSSKKRLSDNILEEWRKMAAGKREAWGDTFTRLIMNFWKKYRTIAPIALDYSIEETELEFRVKWVLLRQYIDKSIPEVVKEVETFLIKKEDILKMPKPIYITISDEENTEFVAPYILFEV</sequence>